<feature type="non-terminal residue" evidence="1">
    <location>
        <position position="1"/>
    </location>
</feature>
<dbReference type="EMBL" id="CAJVQB010015912">
    <property type="protein sequence ID" value="CAG8777379.1"/>
    <property type="molecule type" value="Genomic_DNA"/>
</dbReference>
<name>A0ABN7VKF1_GIGMA</name>
<dbReference type="Proteomes" id="UP000789901">
    <property type="component" value="Unassembled WGS sequence"/>
</dbReference>
<accession>A0ABN7VKF1</accession>
<protein>
    <submittedName>
        <fullName evidence="1">26681_t:CDS:1</fullName>
    </submittedName>
</protein>
<reference evidence="1 2" key="1">
    <citation type="submission" date="2021-06" db="EMBL/GenBank/DDBJ databases">
        <authorList>
            <person name="Kallberg Y."/>
            <person name="Tangrot J."/>
            <person name="Rosling A."/>
        </authorList>
    </citation>
    <scope>NUCLEOTIDE SEQUENCE [LARGE SCALE GENOMIC DNA]</scope>
    <source>
        <strain evidence="1 2">120-4 pot B 10/14</strain>
    </source>
</reference>
<gene>
    <name evidence="1" type="ORF">GMARGA_LOCUS19249</name>
</gene>
<evidence type="ECO:0000313" key="1">
    <source>
        <dbReference type="EMBL" id="CAG8777379.1"/>
    </source>
</evidence>
<proteinExistence type="predicted"/>
<keyword evidence="2" id="KW-1185">Reference proteome</keyword>
<evidence type="ECO:0000313" key="2">
    <source>
        <dbReference type="Proteomes" id="UP000789901"/>
    </source>
</evidence>
<comment type="caution">
    <text evidence="1">The sequence shown here is derived from an EMBL/GenBank/DDBJ whole genome shotgun (WGS) entry which is preliminary data.</text>
</comment>
<organism evidence="1 2">
    <name type="scientific">Gigaspora margarita</name>
    <dbReference type="NCBI Taxonomy" id="4874"/>
    <lineage>
        <taxon>Eukaryota</taxon>
        <taxon>Fungi</taxon>
        <taxon>Fungi incertae sedis</taxon>
        <taxon>Mucoromycota</taxon>
        <taxon>Glomeromycotina</taxon>
        <taxon>Glomeromycetes</taxon>
        <taxon>Diversisporales</taxon>
        <taxon>Gigasporaceae</taxon>
        <taxon>Gigaspora</taxon>
    </lineage>
</organism>
<sequence length="96" mass="10932">EEIKDPSDEDPMEVVFKEKLASARQLAESKRLRAGEIEGWTSNQTLQGSLLGQRNFQQPFLSYFSSDGVPFYSNAGPHPGAYQRLYESLRGSWNQY</sequence>